<organism evidence="4 5">
    <name type="scientific">Novosphingobium rhizovicinum</name>
    <dbReference type="NCBI Taxonomy" id="3228928"/>
    <lineage>
        <taxon>Bacteria</taxon>
        <taxon>Pseudomonadati</taxon>
        <taxon>Pseudomonadota</taxon>
        <taxon>Alphaproteobacteria</taxon>
        <taxon>Sphingomonadales</taxon>
        <taxon>Sphingomonadaceae</taxon>
        <taxon>Novosphingobium</taxon>
    </lineage>
</organism>
<dbReference type="InterPro" id="IPR027417">
    <property type="entry name" value="P-loop_NTPase"/>
</dbReference>
<evidence type="ECO:0000313" key="5">
    <source>
        <dbReference type="Proteomes" id="UP001556118"/>
    </source>
</evidence>
<comment type="similarity">
    <text evidence="1">Belongs to the sulfotransferase 1 family.</text>
</comment>
<accession>A0ABV3RG25</accession>
<dbReference type="SUPFAM" id="SSF52540">
    <property type="entry name" value="P-loop containing nucleoside triphosphate hydrolases"/>
    <property type="match status" value="1"/>
</dbReference>
<keyword evidence="2" id="KW-0808">Transferase</keyword>
<gene>
    <name evidence="4" type="ORF">ABUH87_18125</name>
</gene>
<sequence length="305" mass="34101">MMSQNIKTLLRSARRRYWHEPQLRAAAMRADAVLVSFPKSGRTWLRYLLSCYLAELAELGFQPDLATTFRVLPNFDRSPHRGVEGFVGKRPNLPLILVSHLPFDERLFLDRPVIFLVRDPRDVIVSAYFHATRHKRVFDGPVGAFLDDPTYGLPALISFTNGWAGALTTRRHLVRSYEALHSDTEEAVTGILHFLGVSVDDGALERAIALAQFDRMRKREQEQGIPDHEYDRADAQSLRMRSGKAQAFGDVLSPTEADHVLEACARGLTAHGRALLAATGVDLEDHGMLPRMEFQGEALCASAPS</sequence>
<dbReference type="RefSeq" id="WP_367775529.1">
    <property type="nucleotide sequence ID" value="NZ_JBFNXR010000054.1"/>
</dbReference>
<protein>
    <submittedName>
        <fullName evidence="4">Sulfotransferase domain-containing protein</fullName>
    </submittedName>
</protein>
<evidence type="ECO:0000256" key="2">
    <source>
        <dbReference type="ARBA" id="ARBA00022679"/>
    </source>
</evidence>
<evidence type="ECO:0000259" key="3">
    <source>
        <dbReference type="Pfam" id="PF00685"/>
    </source>
</evidence>
<keyword evidence="5" id="KW-1185">Reference proteome</keyword>
<dbReference type="Gene3D" id="3.40.50.300">
    <property type="entry name" value="P-loop containing nucleotide triphosphate hydrolases"/>
    <property type="match status" value="1"/>
</dbReference>
<evidence type="ECO:0000256" key="1">
    <source>
        <dbReference type="ARBA" id="ARBA00005771"/>
    </source>
</evidence>
<comment type="caution">
    <text evidence="4">The sequence shown here is derived from an EMBL/GenBank/DDBJ whole genome shotgun (WGS) entry which is preliminary data.</text>
</comment>
<dbReference type="EMBL" id="JBFNXR010000054">
    <property type="protein sequence ID" value="MEW9857046.1"/>
    <property type="molecule type" value="Genomic_DNA"/>
</dbReference>
<dbReference type="Proteomes" id="UP001556118">
    <property type="component" value="Unassembled WGS sequence"/>
</dbReference>
<proteinExistence type="inferred from homology"/>
<dbReference type="PANTHER" id="PTHR11783">
    <property type="entry name" value="SULFOTRANSFERASE SULT"/>
    <property type="match status" value="1"/>
</dbReference>
<reference evidence="4 5" key="1">
    <citation type="submission" date="2024-06" db="EMBL/GenBank/DDBJ databases">
        <title>Novosphingobium rhizovicinus M1R2S20.</title>
        <authorList>
            <person name="Sun J.-Q."/>
        </authorList>
    </citation>
    <scope>NUCLEOTIDE SEQUENCE [LARGE SCALE GENOMIC DNA]</scope>
    <source>
        <strain evidence="4 5">M1R2S20</strain>
    </source>
</reference>
<dbReference type="Pfam" id="PF00685">
    <property type="entry name" value="Sulfotransfer_1"/>
    <property type="match status" value="1"/>
</dbReference>
<name>A0ABV3RG25_9SPHN</name>
<evidence type="ECO:0000313" key="4">
    <source>
        <dbReference type="EMBL" id="MEW9857046.1"/>
    </source>
</evidence>
<feature type="domain" description="Sulfotransferase" evidence="3">
    <location>
        <begin position="31"/>
        <end position="265"/>
    </location>
</feature>
<dbReference type="InterPro" id="IPR000863">
    <property type="entry name" value="Sulfotransferase_dom"/>
</dbReference>